<dbReference type="SUPFAM" id="SSF52540">
    <property type="entry name" value="P-loop containing nucleoside triphosphate hydrolases"/>
    <property type="match status" value="1"/>
</dbReference>
<feature type="transmembrane region" description="Helical" evidence="1">
    <location>
        <begin position="118"/>
        <end position="140"/>
    </location>
</feature>
<dbReference type="EMBL" id="CAJVPD010000063">
    <property type="protein sequence ID" value="CAG8282848.1"/>
    <property type="molecule type" value="Genomic_DNA"/>
</dbReference>
<evidence type="ECO:0000313" key="3">
    <source>
        <dbReference type="EMBL" id="CAG8282848.1"/>
    </source>
</evidence>
<keyword evidence="1" id="KW-1133">Transmembrane helix</keyword>
<evidence type="ECO:0000313" key="4">
    <source>
        <dbReference type="Proteomes" id="UP001152592"/>
    </source>
</evidence>
<accession>A0A9W4II67</accession>
<keyword evidence="1" id="KW-0472">Membrane</keyword>
<dbReference type="AlphaFoldDB" id="A0A9W4II67"/>
<keyword evidence="1" id="KW-0812">Transmembrane</keyword>
<dbReference type="InterPro" id="IPR011545">
    <property type="entry name" value="DEAD/DEAH_box_helicase_dom"/>
</dbReference>
<dbReference type="Gene3D" id="3.40.50.300">
    <property type="entry name" value="P-loop containing nucleotide triphosphate hydrolases"/>
    <property type="match status" value="1"/>
</dbReference>
<sequence>MIYGREIMEQPGTTAYRRQLFRLSSMDWHQFLGFIGGEGASIYPSGAGQSSSWEIEAECSRQDRRIWLQDMPMEPELRKIMGNDQIRFRGVQGLAIEAIQHEHSPIVAVMPMGGGKSVLFILPAWVASGTTVVVVPLLALRGDIHRRCQGLKIRCVE</sequence>
<dbReference type="GO" id="GO:0003676">
    <property type="term" value="F:nucleic acid binding"/>
    <property type="evidence" value="ECO:0007669"/>
    <property type="project" value="InterPro"/>
</dbReference>
<dbReference type="OrthoDB" id="10262413at2759"/>
<reference evidence="3" key="1">
    <citation type="submission" date="2021-07" db="EMBL/GenBank/DDBJ databases">
        <authorList>
            <person name="Branca A.L. A."/>
        </authorList>
    </citation>
    <scope>NUCLEOTIDE SEQUENCE</scope>
</reference>
<feature type="domain" description="DEAD/DEAH-box helicase" evidence="2">
    <location>
        <begin position="91"/>
        <end position="151"/>
    </location>
</feature>
<dbReference type="InterPro" id="IPR027417">
    <property type="entry name" value="P-loop_NTPase"/>
</dbReference>
<evidence type="ECO:0000256" key="1">
    <source>
        <dbReference type="SAM" id="Phobius"/>
    </source>
</evidence>
<dbReference type="Pfam" id="PF00270">
    <property type="entry name" value="DEAD"/>
    <property type="match status" value="1"/>
</dbReference>
<dbReference type="GO" id="GO:0005524">
    <property type="term" value="F:ATP binding"/>
    <property type="evidence" value="ECO:0007669"/>
    <property type="project" value="InterPro"/>
</dbReference>
<dbReference type="Proteomes" id="UP001152592">
    <property type="component" value="Unassembled WGS sequence"/>
</dbReference>
<organism evidence="3 4">
    <name type="scientific">Penicillium salamii</name>
    <dbReference type="NCBI Taxonomy" id="1612424"/>
    <lineage>
        <taxon>Eukaryota</taxon>
        <taxon>Fungi</taxon>
        <taxon>Dikarya</taxon>
        <taxon>Ascomycota</taxon>
        <taxon>Pezizomycotina</taxon>
        <taxon>Eurotiomycetes</taxon>
        <taxon>Eurotiomycetidae</taxon>
        <taxon>Eurotiales</taxon>
        <taxon>Aspergillaceae</taxon>
        <taxon>Penicillium</taxon>
    </lineage>
</organism>
<proteinExistence type="predicted"/>
<comment type="caution">
    <text evidence="3">The sequence shown here is derived from an EMBL/GenBank/DDBJ whole genome shotgun (WGS) entry which is preliminary data.</text>
</comment>
<gene>
    <name evidence="3" type="ORF">PSALAMII_LOCUS1428</name>
</gene>
<evidence type="ECO:0000259" key="2">
    <source>
        <dbReference type="Pfam" id="PF00270"/>
    </source>
</evidence>
<name>A0A9W4II67_9EURO</name>
<protein>
    <recommendedName>
        <fullName evidence="2">DEAD/DEAH-box helicase domain-containing protein</fullName>
    </recommendedName>
</protein>